<evidence type="ECO:0000256" key="1">
    <source>
        <dbReference type="SAM" id="Phobius"/>
    </source>
</evidence>
<keyword evidence="1" id="KW-0472">Membrane</keyword>
<proteinExistence type="predicted"/>
<dbReference type="AlphaFoldDB" id="A0A420UTZ2"/>
<evidence type="ECO:0008006" key="4">
    <source>
        <dbReference type="Google" id="ProtNLM"/>
    </source>
</evidence>
<organism evidence="2 3">
    <name type="scientific">Streptomyces xinghaiensis</name>
    <dbReference type="NCBI Taxonomy" id="1038928"/>
    <lineage>
        <taxon>Bacteria</taxon>
        <taxon>Bacillati</taxon>
        <taxon>Actinomycetota</taxon>
        <taxon>Actinomycetes</taxon>
        <taxon>Kitasatosporales</taxon>
        <taxon>Streptomycetaceae</taxon>
        <taxon>Streptomyces</taxon>
    </lineage>
</organism>
<comment type="caution">
    <text evidence="2">The sequence shown here is derived from an EMBL/GenBank/DDBJ whole genome shotgun (WGS) entry which is preliminary data.</text>
</comment>
<keyword evidence="1" id="KW-0812">Transmembrane</keyword>
<feature type="transmembrane region" description="Helical" evidence="1">
    <location>
        <begin position="6"/>
        <end position="29"/>
    </location>
</feature>
<dbReference type="OrthoDB" id="3208544at2"/>
<keyword evidence="1" id="KW-1133">Transmembrane helix</keyword>
<name>A0A420UTZ2_9ACTN</name>
<keyword evidence="3" id="KW-1185">Reference proteome</keyword>
<evidence type="ECO:0000313" key="3">
    <source>
        <dbReference type="Proteomes" id="UP000028058"/>
    </source>
</evidence>
<dbReference type="Proteomes" id="UP000028058">
    <property type="component" value="Unassembled WGS sequence"/>
</dbReference>
<accession>A0A420UTZ2</accession>
<dbReference type="RefSeq" id="WP_043465119.1">
    <property type="nucleotide sequence ID" value="NZ_CP134822.1"/>
</dbReference>
<sequence>MNDDVRNLVLGVIGTGLSASIGWFARTYLWRRTLRRKQRFFGLPTNSECLLVVNRSAGASDWTVARRDVFALLELSALIKDCEAHAQIVAHDTAQQGFGDRTEFCIGGPVSNQRMAAHLYSMLPGISVNTDPEPGPDRGSFKIGTERYRWEPGRVEYVIVARLTAEEKKRPVFLASGQHSIANQAAVRYLARHHPKLARKYADSTFVLLLKVVNSAAYGPDMVELVADVTEAATTPAPVPGPRASRRAANNS</sequence>
<gene>
    <name evidence="2" type="ORF">SFRA_031845</name>
</gene>
<dbReference type="EMBL" id="JNAD02000024">
    <property type="protein sequence ID" value="RKM90218.1"/>
    <property type="molecule type" value="Genomic_DNA"/>
</dbReference>
<evidence type="ECO:0000313" key="2">
    <source>
        <dbReference type="EMBL" id="RKM90218.1"/>
    </source>
</evidence>
<reference evidence="2 3" key="1">
    <citation type="journal article" date="2014" name="Genome Announc.">
        <title>Draft Genome Sequence of Streptomyces fradiae ATCC 19609, a Strain Highly Sensitive to Antibiotics.</title>
        <authorList>
            <person name="Bekker O.B."/>
            <person name="Klimina K.M."/>
            <person name="Vatlin A.A."/>
            <person name="Zakharevich N.V."/>
            <person name="Kasianov A.S."/>
            <person name="Danilenko V.N."/>
        </authorList>
    </citation>
    <scope>NUCLEOTIDE SEQUENCE [LARGE SCALE GENOMIC DNA]</scope>
    <source>
        <strain evidence="2 3">ATCC 19609</strain>
    </source>
</reference>
<protein>
    <recommendedName>
        <fullName evidence="4">Secreted protein</fullName>
    </recommendedName>
</protein>